<keyword evidence="10" id="KW-0739">Sodium transport</keyword>
<evidence type="ECO:0008006" key="15">
    <source>
        <dbReference type="Google" id="ProtNLM"/>
    </source>
</evidence>
<sequence length="431" mass="47352">GSTMGLDRVPEFTALDYVVFGLSLLAALGVGLYFGYTGRKESHKSLIVSDGIHMIPVVLSLIASYLSAILLLGTPAEVYAYGSQWFLTGIGAMLGTLTACVIFVPFFYRLRITSIFQYFEMRYRSRVVRLTSSSIYLIQQVLYMTVALYAPVVAVSSVTPFPEWLAIIVAGGICTVYTAFSLTPRCVVQGGLKAAVWTDALQVFLMFGGVLLIVIHGTIEVGGIEEVWARASSHGRGQVFNIMSSPSKTLSNNVAWKPFPPSVPMRSFSFDVYERHTFWKLISFMWLGWMLVHGCNQPSLQRYSCMKNERRAVVSVLCNIPGSISLMLLAAFSGLVVFAVYVDCDPLKAGYIKKQDQIIPYYVMDKLSHLNGLPGIFLAALFSGALSTLSSGLNSLAAVTWTDGVMFTSWHPNLTDKQSITIIKVIGKSSH</sequence>
<evidence type="ECO:0000256" key="10">
    <source>
        <dbReference type="ARBA" id="ARBA00023201"/>
    </source>
</evidence>
<dbReference type="InterPro" id="IPR038377">
    <property type="entry name" value="Na/Glc_symporter_sf"/>
</dbReference>
<evidence type="ECO:0000256" key="3">
    <source>
        <dbReference type="ARBA" id="ARBA00022448"/>
    </source>
</evidence>
<keyword evidence="14" id="KW-1185">Reference proteome</keyword>
<evidence type="ECO:0000256" key="8">
    <source>
        <dbReference type="ARBA" id="ARBA00023065"/>
    </source>
</evidence>
<evidence type="ECO:0000256" key="2">
    <source>
        <dbReference type="ARBA" id="ARBA00006434"/>
    </source>
</evidence>
<keyword evidence="3" id="KW-0813">Transport</keyword>
<feature type="transmembrane region" description="Helical" evidence="12">
    <location>
        <begin position="277"/>
        <end position="295"/>
    </location>
</feature>
<dbReference type="InterPro" id="IPR001734">
    <property type="entry name" value="Na/solute_symporter"/>
</dbReference>
<dbReference type="PANTHER" id="PTHR42985:SF40">
    <property type="entry name" value="LD47995P-RELATED"/>
    <property type="match status" value="1"/>
</dbReference>
<keyword evidence="4" id="KW-1003">Cell membrane</keyword>
<evidence type="ECO:0000256" key="12">
    <source>
        <dbReference type="SAM" id="Phobius"/>
    </source>
</evidence>
<reference evidence="13" key="1">
    <citation type="submission" date="2020-11" db="EMBL/GenBank/DDBJ databases">
        <authorList>
            <person name="Tran Van P."/>
        </authorList>
    </citation>
    <scope>NUCLEOTIDE SEQUENCE</scope>
</reference>
<dbReference type="AlphaFoldDB" id="A0A7R8X8X1"/>
<feature type="transmembrane region" description="Helical" evidence="12">
    <location>
        <begin position="54"/>
        <end position="73"/>
    </location>
</feature>
<dbReference type="Gene3D" id="1.20.1730.10">
    <property type="entry name" value="Sodium/glucose cotransporter"/>
    <property type="match status" value="1"/>
</dbReference>
<feature type="transmembrane region" description="Helical" evidence="12">
    <location>
        <begin position="194"/>
        <end position="215"/>
    </location>
</feature>
<evidence type="ECO:0000256" key="4">
    <source>
        <dbReference type="ARBA" id="ARBA00022475"/>
    </source>
</evidence>
<accession>A0A7R8X8X1</accession>
<evidence type="ECO:0000256" key="7">
    <source>
        <dbReference type="ARBA" id="ARBA00023053"/>
    </source>
</evidence>
<feature type="transmembrane region" description="Helical" evidence="12">
    <location>
        <begin position="316"/>
        <end position="341"/>
    </location>
</feature>
<keyword evidence="6 12" id="KW-1133">Transmembrane helix</keyword>
<comment type="subcellular location">
    <subcellularLocation>
        <location evidence="1">Cell membrane</location>
        <topology evidence="1">Multi-pass membrane protein</topology>
    </subcellularLocation>
</comment>
<feature type="transmembrane region" description="Helical" evidence="12">
    <location>
        <begin position="85"/>
        <end position="108"/>
    </location>
</feature>
<comment type="similarity">
    <text evidence="2 11">Belongs to the sodium:solute symporter (SSF) (TC 2.A.21) family.</text>
</comment>
<dbReference type="Pfam" id="PF00474">
    <property type="entry name" value="SSF"/>
    <property type="match status" value="1"/>
</dbReference>
<dbReference type="InterPro" id="IPR051163">
    <property type="entry name" value="Sodium:Solute_Symporter_SSF"/>
</dbReference>
<feature type="non-terminal residue" evidence="13">
    <location>
        <position position="1"/>
    </location>
</feature>
<dbReference type="Proteomes" id="UP000677054">
    <property type="component" value="Unassembled WGS sequence"/>
</dbReference>
<evidence type="ECO:0000313" key="14">
    <source>
        <dbReference type="Proteomes" id="UP000677054"/>
    </source>
</evidence>
<dbReference type="GO" id="GO:0006814">
    <property type="term" value="P:sodium ion transport"/>
    <property type="evidence" value="ECO:0007669"/>
    <property type="project" value="UniProtKB-KW"/>
</dbReference>
<feature type="transmembrane region" description="Helical" evidence="12">
    <location>
        <begin position="12"/>
        <end position="34"/>
    </location>
</feature>
<dbReference type="EMBL" id="LR900290">
    <property type="protein sequence ID" value="CAD7245072.1"/>
    <property type="molecule type" value="Genomic_DNA"/>
</dbReference>
<protein>
    <recommendedName>
        <fullName evidence="15">Sodium-dependent multivitamin transporter</fullName>
    </recommendedName>
</protein>
<feature type="transmembrane region" description="Helical" evidence="12">
    <location>
        <begin position="164"/>
        <end position="182"/>
    </location>
</feature>
<feature type="transmembrane region" description="Helical" evidence="12">
    <location>
        <begin position="128"/>
        <end position="152"/>
    </location>
</feature>
<keyword evidence="9 12" id="KW-0472">Membrane</keyword>
<dbReference type="PANTHER" id="PTHR42985">
    <property type="entry name" value="SODIUM-COUPLED MONOCARBOXYLATE TRANSPORTER"/>
    <property type="match status" value="1"/>
</dbReference>
<dbReference type="OrthoDB" id="6358884at2759"/>
<evidence type="ECO:0000256" key="1">
    <source>
        <dbReference type="ARBA" id="ARBA00004651"/>
    </source>
</evidence>
<dbReference type="GO" id="GO:0005886">
    <property type="term" value="C:plasma membrane"/>
    <property type="evidence" value="ECO:0007669"/>
    <property type="project" value="UniProtKB-SubCell"/>
</dbReference>
<keyword evidence="7" id="KW-0915">Sodium</keyword>
<keyword evidence="8" id="KW-0406">Ion transport</keyword>
<evidence type="ECO:0000256" key="11">
    <source>
        <dbReference type="RuleBase" id="RU362091"/>
    </source>
</evidence>
<organism evidence="13">
    <name type="scientific">Darwinula stevensoni</name>
    <dbReference type="NCBI Taxonomy" id="69355"/>
    <lineage>
        <taxon>Eukaryota</taxon>
        <taxon>Metazoa</taxon>
        <taxon>Ecdysozoa</taxon>
        <taxon>Arthropoda</taxon>
        <taxon>Crustacea</taxon>
        <taxon>Oligostraca</taxon>
        <taxon>Ostracoda</taxon>
        <taxon>Podocopa</taxon>
        <taxon>Podocopida</taxon>
        <taxon>Darwinulocopina</taxon>
        <taxon>Darwinuloidea</taxon>
        <taxon>Darwinulidae</taxon>
        <taxon>Darwinula</taxon>
    </lineage>
</organism>
<name>A0A7R8X8X1_9CRUS</name>
<evidence type="ECO:0000313" key="13">
    <source>
        <dbReference type="EMBL" id="CAD7245072.1"/>
    </source>
</evidence>
<evidence type="ECO:0000256" key="6">
    <source>
        <dbReference type="ARBA" id="ARBA00022989"/>
    </source>
</evidence>
<keyword evidence="5 12" id="KW-0812">Transmembrane</keyword>
<gene>
    <name evidence="13" type="ORF">DSTB1V02_LOCUS4950</name>
</gene>
<evidence type="ECO:0000256" key="9">
    <source>
        <dbReference type="ARBA" id="ARBA00023136"/>
    </source>
</evidence>
<dbReference type="GO" id="GO:0015293">
    <property type="term" value="F:symporter activity"/>
    <property type="evidence" value="ECO:0007669"/>
    <property type="project" value="TreeGrafter"/>
</dbReference>
<dbReference type="NCBIfam" id="TIGR00813">
    <property type="entry name" value="sss"/>
    <property type="match status" value="1"/>
</dbReference>
<feature type="transmembrane region" description="Helical" evidence="12">
    <location>
        <begin position="376"/>
        <end position="399"/>
    </location>
</feature>
<dbReference type="PROSITE" id="PS50283">
    <property type="entry name" value="NA_SOLUT_SYMP_3"/>
    <property type="match status" value="1"/>
</dbReference>
<evidence type="ECO:0000256" key="5">
    <source>
        <dbReference type="ARBA" id="ARBA00022692"/>
    </source>
</evidence>
<dbReference type="EMBL" id="CAJPEV010000773">
    <property type="protein sequence ID" value="CAG0888409.1"/>
    <property type="molecule type" value="Genomic_DNA"/>
</dbReference>
<proteinExistence type="inferred from homology"/>